<evidence type="ECO:0000313" key="5">
    <source>
        <dbReference type="Proteomes" id="UP000001107"/>
    </source>
</evidence>
<feature type="binding site" evidence="3">
    <location>
        <position position="65"/>
    </location>
    <ligand>
        <name>a divalent metal cation</name>
        <dbReference type="ChEBI" id="CHEBI:60240"/>
        <label>1</label>
    </ligand>
</feature>
<sequence length="246" mass="27458">MKAIEVIELIEEFSPKCLAVFGDNVGVQVGLNLNKKIKKIGMALDPSLEVIEKAKMENIDFLFTHHPILKDPVKNFTGPLYKKLKILTENDIILYSAHTNLDICKNGLNDSLAELFNLKDVKNLYDDGLGRIGNFEGTFNDILKITNENICKNPEIILKKELINKKSIKLAVLSGYGLSQNSIVHVSNLADVYLSGDLTHHSKIIAKELGLTVIDGTHYGTEVYGLKNFFKYLKGILKIPVVSLDF</sequence>
<feature type="binding site" evidence="3">
    <location>
        <position position="66"/>
    </location>
    <ligand>
        <name>a divalent metal cation</name>
        <dbReference type="ChEBI" id="CHEBI:60240"/>
        <label>1</label>
    </ligand>
</feature>
<evidence type="ECO:0000256" key="3">
    <source>
        <dbReference type="PIRSR" id="PIRSR602678-1"/>
    </source>
</evidence>
<accession>A6UR46</accession>
<dbReference type="eggNOG" id="arCOG04454">
    <property type="taxonomic scope" value="Archaea"/>
</dbReference>
<dbReference type="OrthoDB" id="85198at2157"/>
<dbReference type="FunFam" id="3.40.1390.30:FF:000001">
    <property type="entry name" value="GTP cyclohydrolase 1 type 2"/>
    <property type="match status" value="1"/>
</dbReference>
<dbReference type="PANTHER" id="PTHR13799:SF14">
    <property type="entry name" value="GTP CYCLOHYDROLASE 1 TYPE 2 HOMOLOG"/>
    <property type="match status" value="1"/>
</dbReference>
<dbReference type="EMBL" id="CP000742">
    <property type="protein sequence ID" value="ABR54968.1"/>
    <property type="molecule type" value="Genomic_DNA"/>
</dbReference>
<dbReference type="AlphaFoldDB" id="A6UR46"/>
<gene>
    <name evidence="4" type="ordered locus">Mevan_1068</name>
</gene>
<evidence type="ECO:0000256" key="2">
    <source>
        <dbReference type="ARBA" id="ARBA00022723"/>
    </source>
</evidence>
<dbReference type="GO" id="GO:0005737">
    <property type="term" value="C:cytoplasm"/>
    <property type="evidence" value="ECO:0007669"/>
    <property type="project" value="TreeGrafter"/>
</dbReference>
<protein>
    <recommendedName>
        <fullName evidence="6">NGG1p interacting factor 3 protein, NIF3</fullName>
    </recommendedName>
</protein>
<reference evidence="4" key="1">
    <citation type="submission" date="2007-06" db="EMBL/GenBank/DDBJ databases">
        <title>Complete sequence of Methanococcus vannielii SB.</title>
        <authorList>
            <consortium name="US DOE Joint Genome Institute"/>
            <person name="Copeland A."/>
            <person name="Lucas S."/>
            <person name="Lapidus A."/>
            <person name="Barry K."/>
            <person name="Glavina del Rio T."/>
            <person name="Dalin E."/>
            <person name="Tice H."/>
            <person name="Pitluck S."/>
            <person name="Chain P."/>
            <person name="Malfatti S."/>
            <person name="Shin M."/>
            <person name="Vergez L."/>
            <person name="Schmutz J."/>
            <person name="Larimer F."/>
            <person name="Land M."/>
            <person name="Hauser L."/>
            <person name="Kyrpides N."/>
            <person name="Anderson I."/>
            <person name="Sieprawska-Lupa M."/>
            <person name="Whitman W.B."/>
            <person name="Richardson P."/>
        </authorList>
    </citation>
    <scope>NUCLEOTIDE SEQUENCE [LARGE SCALE GENOMIC DNA]</scope>
    <source>
        <strain evidence="4">SB</strain>
    </source>
</reference>
<feature type="binding site" evidence="3">
    <location>
        <position position="102"/>
    </location>
    <ligand>
        <name>a divalent metal cation</name>
        <dbReference type="ChEBI" id="CHEBI:60240"/>
        <label>1</label>
    </ligand>
</feature>
<feature type="binding site" evidence="3">
    <location>
        <position position="222"/>
    </location>
    <ligand>
        <name>a divalent metal cation</name>
        <dbReference type="ChEBI" id="CHEBI:60240"/>
        <label>1</label>
    </ligand>
</feature>
<dbReference type="STRING" id="406327.Mevan_1068"/>
<evidence type="ECO:0008006" key="6">
    <source>
        <dbReference type="Google" id="ProtNLM"/>
    </source>
</evidence>
<dbReference type="KEGG" id="mvn:Mevan_1068"/>
<dbReference type="RefSeq" id="WP_012065883.1">
    <property type="nucleotide sequence ID" value="NC_009634.1"/>
</dbReference>
<dbReference type="SUPFAM" id="SSF102705">
    <property type="entry name" value="NIF3 (NGG1p interacting factor 3)-like"/>
    <property type="match status" value="1"/>
</dbReference>
<dbReference type="PANTHER" id="PTHR13799">
    <property type="entry name" value="NGG1 INTERACTING FACTOR 3"/>
    <property type="match status" value="1"/>
</dbReference>
<keyword evidence="2 3" id="KW-0479">Metal-binding</keyword>
<evidence type="ECO:0000313" key="4">
    <source>
        <dbReference type="EMBL" id="ABR54968.1"/>
    </source>
</evidence>
<keyword evidence="5" id="KW-1185">Reference proteome</keyword>
<dbReference type="InterPro" id="IPR002678">
    <property type="entry name" value="DUF34/NIF3"/>
</dbReference>
<dbReference type="NCBIfam" id="TIGR00486">
    <property type="entry name" value="YbgI_SA1388"/>
    <property type="match status" value="1"/>
</dbReference>
<feature type="binding site" evidence="3">
    <location>
        <position position="218"/>
    </location>
    <ligand>
        <name>a divalent metal cation</name>
        <dbReference type="ChEBI" id="CHEBI:60240"/>
        <label>1</label>
    </ligand>
</feature>
<dbReference type="Gene3D" id="3.40.1390.30">
    <property type="entry name" value="NIF3 (NGG1p interacting factor 3)-like"/>
    <property type="match status" value="2"/>
</dbReference>
<organism evidence="4 5">
    <name type="scientific">Methanococcus vannielii (strain ATCC 35089 / DSM 1224 / JCM 13029 / OCM 148 / SB)</name>
    <dbReference type="NCBI Taxonomy" id="406327"/>
    <lineage>
        <taxon>Archaea</taxon>
        <taxon>Methanobacteriati</taxon>
        <taxon>Methanobacteriota</taxon>
        <taxon>Methanomada group</taxon>
        <taxon>Methanococci</taxon>
        <taxon>Methanococcales</taxon>
        <taxon>Methanococcaceae</taxon>
        <taxon>Methanococcus</taxon>
    </lineage>
</organism>
<comment type="similarity">
    <text evidence="1">Belongs to the GTP cyclohydrolase I type 2/NIF3 family.</text>
</comment>
<evidence type="ECO:0000256" key="1">
    <source>
        <dbReference type="ARBA" id="ARBA00006964"/>
    </source>
</evidence>
<proteinExistence type="inferred from homology"/>
<dbReference type="GO" id="GO:0046872">
    <property type="term" value="F:metal ion binding"/>
    <property type="evidence" value="ECO:0007669"/>
    <property type="project" value="UniProtKB-KW"/>
</dbReference>
<dbReference type="Proteomes" id="UP000001107">
    <property type="component" value="Chromosome"/>
</dbReference>
<name>A6UR46_METVS</name>
<dbReference type="HOGENOM" id="CLU_037423_2_0_2"/>
<dbReference type="Pfam" id="PF01784">
    <property type="entry name" value="DUF34_NIF3"/>
    <property type="match status" value="1"/>
</dbReference>
<dbReference type="GeneID" id="5325384"/>
<dbReference type="InterPro" id="IPR036069">
    <property type="entry name" value="DUF34/NIF3_sf"/>
</dbReference>